<dbReference type="InParanoid" id="A0A1M6J376"/>
<evidence type="ECO:0000313" key="5">
    <source>
        <dbReference type="EMBL" id="SHJ41174.1"/>
    </source>
</evidence>
<dbReference type="EMBL" id="FQYR01000003">
    <property type="protein sequence ID" value="SHJ41174.1"/>
    <property type="molecule type" value="Genomic_DNA"/>
</dbReference>
<keyword evidence="1" id="KW-0175">Coiled coil</keyword>
<evidence type="ECO:0000256" key="2">
    <source>
        <dbReference type="SAM" id="MobiDB-lite"/>
    </source>
</evidence>
<feature type="coiled-coil region" evidence="1">
    <location>
        <begin position="24"/>
        <end position="58"/>
    </location>
</feature>
<keyword evidence="3" id="KW-0732">Signal</keyword>
<feature type="domain" description="LysM" evidence="4">
    <location>
        <begin position="73"/>
        <end position="117"/>
    </location>
</feature>
<sequence>MKTIALVTASLVAPLSSLAPAQSADTLRAKCAEQERQIKELEKEIDSLHALLAKSGDKPTITSKQGATNTSYTTYKVQKGDTMSSIARKNGVSLADMLAANSSINANRLSIGQELKLPGKVPAETISKAEPVMEPSIPNTVTNYTVKSGDTLYSIARTHGTTVAAIAACNDKLNARSLRVGQRISLPSNNDSSAKSTPQPAVAKKAPAPKPAPAAKKEAPAPKPAPAVAKKQPAPQKKESVQQVSHTPQQMKIRTVTVDQQMTYGQFASMHGVSIDQVNELNNLTLTKSTVLAQGSELYIPGASH</sequence>
<feature type="compositionally biased region" description="Polar residues" evidence="2">
    <location>
        <begin position="185"/>
        <end position="197"/>
    </location>
</feature>
<feature type="signal peptide" evidence="3">
    <location>
        <begin position="1"/>
        <end position="21"/>
    </location>
</feature>
<dbReference type="PANTHER" id="PTHR33734">
    <property type="entry name" value="LYSM DOMAIN-CONTAINING GPI-ANCHORED PROTEIN 2"/>
    <property type="match status" value="1"/>
</dbReference>
<dbReference type="SMART" id="SM00257">
    <property type="entry name" value="LysM"/>
    <property type="match status" value="3"/>
</dbReference>
<dbReference type="OrthoDB" id="9779340at2"/>
<dbReference type="AlphaFoldDB" id="A0A1M6J376"/>
<dbReference type="Pfam" id="PF01476">
    <property type="entry name" value="LysM"/>
    <property type="match status" value="2"/>
</dbReference>
<evidence type="ECO:0000259" key="4">
    <source>
        <dbReference type="PROSITE" id="PS51782"/>
    </source>
</evidence>
<dbReference type="RefSeq" id="WP_143183563.1">
    <property type="nucleotide sequence ID" value="NZ_FQYR01000003.1"/>
</dbReference>
<feature type="compositionally biased region" description="Polar residues" evidence="2">
    <location>
        <begin position="241"/>
        <end position="250"/>
    </location>
</feature>
<evidence type="ECO:0000256" key="1">
    <source>
        <dbReference type="SAM" id="Coils"/>
    </source>
</evidence>
<dbReference type="Gene3D" id="3.10.350.10">
    <property type="entry name" value="LysM domain"/>
    <property type="match status" value="2"/>
</dbReference>
<accession>A0A1M6J376</accession>
<evidence type="ECO:0000313" key="6">
    <source>
        <dbReference type="Proteomes" id="UP000184510"/>
    </source>
</evidence>
<dbReference type="PROSITE" id="PS51782">
    <property type="entry name" value="LYSM"/>
    <property type="match status" value="2"/>
</dbReference>
<keyword evidence="6" id="KW-1185">Reference proteome</keyword>
<dbReference type="SUPFAM" id="SSF54106">
    <property type="entry name" value="LysM domain"/>
    <property type="match status" value="2"/>
</dbReference>
<dbReference type="PANTHER" id="PTHR33734:SF22">
    <property type="entry name" value="MEMBRANE-BOUND LYTIC MUREIN TRANSGLYCOSYLASE D"/>
    <property type="match status" value="1"/>
</dbReference>
<reference evidence="5 6" key="1">
    <citation type="submission" date="2016-11" db="EMBL/GenBank/DDBJ databases">
        <authorList>
            <person name="Jaros S."/>
            <person name="Januszkiewicz K."/>
            <person name="Wedrychowicz H."/>
        </authorList>
    </citation>
    <scope>NUCLEOTIDE SEQUENCE [LARGE SCALE GENOMIC DNA]</scope>
    <source>
        <strain evidence="5 6">DSM 18772</strain>
    </source>
</reference>
<gene>
    <name evidence="5" type="ORF">SAMN02745181_1995</name>
</gene>
<dbReference type="STRING" id="1123071.SAMN02745181_1995"/>
<proteinExistence type="predicted"/>
<dbReference type="CDD" id="cd00118">
    <property type="entry name" value="LysM"/>
    <property type="match status" value="2"/>
</dbReference>
<feature type="domain" description="LysM" evidence="4">
    <location>
        <begin position="142"/>
        <end position="186"/>
    </location>
</feature>
<evidence type="ECO:0000256" key="3">
    <source>
        <dbReference type="SAM" id="SignalP"/>
    </source>
</evidence>
<dbReference type="Proteomes" id="UP000184510">
    <property type="component" value="Unassembled WGS sequence"/>
</dbReference>
<feature type="region of interest" description="Disordered" evidence="2">
    <location>
        <begin position="184"/>
        <end position="250"/>
    </location>
</feature>
<name>A0A1M6J376_9BACT</name>
<protein>
    <submittedName>
        <fullName evidence="5">LysM domain-containing protein</fullName>
    </submittedName>
</protein>
<organism evidence="5 6">
    <name type="scientific">Rubritalea squalenifaciens DSM 18772</name>
    <dbReference type="NCBI Taxonomy" id="1123071"/>
    <lineage>
        <taxon>Bacteria</taxon>
        <taxon>Pseudomonadati</taxon>
        <taxon>Verrucomicrobiota</taxon>
        <taxon>Verrucomicrobiia</taxon>
        <taxon>Verrucomicrobiales</taxon>
        <taxon>Rubritaleaceae</taxon>
        <taxon>Rubritalea</taxon>
    </lineage>
</organism>
<feature type="chain" id="PRO_5012206625" evidence="3">
    <location>
        <begin position="22"/>
        <end position="305"/>
    </location>
</feature>
<dbReference type="InterPro" id="IPR018392">
    <property type="entry name" value="LysM"/>
</dbReference>
<dbReference type="InterPro" id="IPR036779">
    <property type="entry name" value="LysM_dom_sf"/>
</dbReference>
<feature type="compositionally biased region" description="Low complexity" evidence="2">
    <location>
        <begin position="226"/>
        <end position="235"/>
    </location>
</feature>